<evidence type="ECO:0000256" key="1">
    <source>
        <dbReference type="ARBA" id="ARBA00000677"/>
    </source>
</evidence>
<comment type="subcellular location">
    <subcellularLocation>
        <location evidence="2">Cell membrane</location>
        <topology evidence="2">Single-pass type II membrane protein</topology>
    </subcellularLocation>
    <subcellularLocation>
        <location evidence="7">Membrane</location>
        <topology evidence="7">Single-pass type II membrane protein</topology>
    </subcellularLocation>
</comment>
<feature type="active site" evidence="6">
    <location>
        <position position="70"/>
    </location>
</feature>
<dbReference type="PRINTS" id="PR00727">
    <property type="entry name" value="LEADERPTASE"/>
</dbReference>
<dbReference type="EC" id="3.4.21.89" evidence="4 7"/>
<evidence type="ECO:0000313" key="10">
    <source>
        <dbReference type="EMBL" id="GAF26709.1"/>
    </source>
</evidence>
<dbReference type="SUPFAM" id="SSF51306">
    <property type="entry name" value="LexA/Signal peptidase"/>
    <property type="match status" value="1"/>
</dbReference>
<feature type="domain" description="Peptidase S26" evidence="9">
    <location>
        <begin position="40"/>
        <end position="195"/>
    </location>
</feature>
<feature type="region of interest" description="Disordered" evidence="8">
    <location>
        <begin position="1"/>
        <end position="29"/>
    </location>
</feature>
<keyword evidence="7" id="KW-1133">Transmembrane helix</keyword>
<evidence type="ECO:0000259" key="9">
    <source>
        <dbReference type="Pfam" id="PF10502"/>
    </source>
</evidence>
<keyword evidence="7" id="KW-0472">Membrane</keyword>
<dbReference type="PANTHER" id="PTHR43390:SF1">
    <property type="entry name" value="CHLOROPLAST PROCESSING PEPTIDASE"/>
    <property type="match status" value="1"/>
</dbReference>
<feature type="compositionally biased region" description="Polar residues" evidence="8">
    <location>
        <begin position="1"/>
        <end position="12"/>
    </location>
</feature>
<gene>
    <name evidence="10" type="ORF">MTY_2049</name>
</gene>
<dbReference type="GO" id="GO:0006465">
    <property type="term" value="P:signal peptide processing"/>
    <property type="evidence" value="ECO:0007669"/>
    <property type="project" value="InterPro"/>
</dbReference>
<dbReference type="CDD" id="cd06530">
    <property type="entry name" value="S26_SPase_I"/>
    <property type="match status" value="1"/>
</dbReference>
<keyword evidence="7" id="KW-0812">Transmembrane</keyword>
<dbReference type="InterPro" id="IPR019533">
    <property type="entry name" value="Peptidase_S26"/>
</dbReference>
<dbReference type="Gene3D" id="2.10.109.10">
    <property type="entry name" value="Umud Fragment, subunit A"/>
    <property type="match status" value="1"/>
</dbReference>
<sequence length="204" mass="22988">MNNGTGAQSVPCLTNGGRQPLQPLEESREGKQSRETAWWWDLLQSLVVAAVLAVIIRAFLFTPFYIPSPSMEPTLYPGDRIIVNRLAYRLGDPQRGDVVVFHYPLDPSRDYIKRVVAVGGDTVEARNNVLYVNGQPQPPEKYLPPGVVYSDFGPVKVPPNNYFMMGDNRNNSADSRVWGTLDRRLVIGKAMFIFWPLNRLGLIR</sequence>
<dbReference type="GO" id="GO:0009003">
    <property type="term" value="F:signal peptidase activity"/>
    <property type="evidence" value="ECO:0007669"/>
    <property type="project" value="UniProtKB-EC"/>
</dbReference>
<dbReference type="AlphaFoldDB" id="A0A0S6UD73"/>
<keyword evidence="7" id="KW-0645">Protease</keyword>
<feature type="transmembrane region" description="Helical" evidence="7">
    <location>
        <begin position="42"/>
        <end position="66"/>
    </location>
</feature>
<evidence type="ECO:0000256" key="7">
    <source>
        <dbReference type="RuleBase" id="RU362042"/>
    </source>
</evidence>
<evidence type="ECO:0000256" key="5">
    <source>
        <dbReference type="ARBA" id="ARBA00022801"/>
    </source>
</evidence>
<dbReference type="GO" id="GO:0005886">
    <property type="term" value="C:plasma membrane"/>
    <property type="evidence" value="ECO:0007669"/>
    <property type="project" value="UniProtKB-SubCell"/>
</dbReference>
<evidence type="ECO:0000256" key="2">
    <source>
        <dbReference type="ARBA" id="ARBA00004401"/>
    </source>
</evidence>
<accession>A0A0S6UD73</accession>
<evidence type="ECO:0000256" key="6">
    <source>
        <dbReference type="PIRSR" id="PIRSR600223-1"/>
    </source>
</evidence>
<dbReference type="InterPro" id="IPR036286">
    <property type="entry name" value="LexA/Signal_pep-like_sf"/>
</dbReference>
<protein>
    <recommendedName>
        <fullName evidence="4 7">Signal peptidase I</fullName>
        <ecNumber evidence="4 7">3.4.21.89</ecNumber>
    </recommendedName>
</protein>
<proteinExistence type="inferred from homology"/>
<dbReference type="InterPro" id="IPR000223">
    <property type="entry name" value="Pept_S26A_signal_pept_1"/>
</dbReference>
<dbReference type="Proteomes" id="UP000063718">
    <property type="component" value="Unassembled WGS sequence"/>
</dbReference>
<feature type="active site" evidence="6">
    <location>
        <position position="113"/>
    </location>
</feature>
<organism evidence="10">
    <name type="scientific">Moorella thermoacetica Y72</name>
    <dbReference type="NCBI Taxonomy" id="1325331"/>
    <lineage>
        <taxon>Bacteria</taxon>
        <taxon>Bacillati</taxon>
        <taxon>Bacillota</taxon>
        <taxon>Clostridia</taxon>
        <taxon>Neomoorellales</taxon>
        <taxon>Neomoorellaceae</taxon>
        <taxon>Neomoorella</taxon>
    </lineage>
</organism>
<dbReference type="GO" id="GO:0004252">
    <property type="term" value="F:serine-type endopeptidase activity"/>
    <property type="evidence" value="ECO:0007669"/>
    <property type="project" value="InterPro"/>
</dbReference>
<dbReference type="NCBIfam" id="TIGR02227">
    <property type="entry name" value="sigpep_I_bact"/>
    <property type="match status" value="1"/>
</dbReference>
<dbReference type="PANTHER" id="PTHR43390">
    <property type="entry name" value="SIGNAL PEPTIDASE I"/>
    <property type="match status" value="1"/>
</dbReference>
<dbReference type="Pfam" id="PF10502">
    <property type="entry name" value="Peptidase_S26"/>
    <property type="match status" value="1"/>
</dbReference>
<reference evidence="10" key="1">
    <citation type="journal article" date="2014" name="Gene">
        <title>Genome-guided analysis of transformation efficiency and carbon dioxide assimilation by Moorella thermoacetica Y72.</title>
        <authorList>
            <person name="Tsukahara K."/>
            <person name="Kita A."/>
            <person name="Nakashimada Y."/>
            <person name="Hoshino T."/>
            <person name="Murakami K."/>
        </authorList>
    </citation>
    <scope>NUCLEOTIDE SEQUENCE [LARGE SCALE GENOMIC DNA]</scope>
    <source>
        <strain evidence="10">Y72</strain>
    </source>
</reference>
<comment type="similarity">
    <text evidence="3 7">Belongs to the peptidase S26 family.</text>
</comment>
<comment type="catalytic activity">
    <reaction evidence="1 7">
        <text>Cleavage of hydrophobic, N-terminal signal or leader sequences from secreted and periplasmic proteins.</text>
        <dbReference type="EC" id="3.4.21.89"/>
    </reaction>
</comment>
<name>A0A0S6UD73_NEOTH</name>
<evidence type="ECO:0000256" key="8">
    <source>
        <dbReference type="SAM" id="MobiDB-lite"/>
    </source>
</evidence>
<keyword evidence="5 7" id="KW-0378">Hydrolase</keyword>
<dbReference type="InterPro" id="IPR019758">
    <property type="entry name" value="Pept_S26A_signal_pept_1_CS"/>
</dbReference>
<dbReference type="EMBL" id="DF238840">
    <property type="protein sequence ID" value="GAF26709.1"/>
    <property type="molecule type" value="Genomic_DNA"/>
</dbReference>
<evidence type="ECO:0000256" key="3">
    <source>
        <dbReference type="ARBA" id="ARBA00009370"/>
    </source>
</evidence>
<dbReference type="PROSITE" id="PS00761">
    <property type="entry name" value="SPASE_I_3"/>
    <property type="match status" value="1"/>
</dbReference>
<evidence type="ECO:0000256" key="4">
    <source>
        <dbReference type="ARBA" id="ARBA00013208"/>
    </source>
</evidence>